<sequence length="312" mass="35982">MSQLDSSYNASQVAQLRQRTPYMTSLDVIVLPRMRNENDIYSNVSKHLIEDWLDDVQKSTKECAQSGNNINLTSQYKAIQISAVDTTFKLADQLGVTSNIKYIALLLFDEFMYKYMEVFMDGVINNWEERLDAFSSKIKLYLLTCFQLASKMDLSYIRIEISEILEYLQIMDKETVYTRDMIVSSESEVFKMVGFKMPHDTPLSCVEVLLAATHRSEKDYEVAQLLLDVAFLQREELYTLFQRKTSGRVKFKKPVFLKSNMFFLSAAVVACTTLFHKKPESEFVVNILVEKSSSSKSDIMTMANILYDIATR</sequence>
<dbReference type="OrthoDB" id="9983043at2759"/>
<evidence type="ECO:0000313" key="1">
    <source>
        <dbReference type="Proteomes" id="UP000515204"/>
    </source>
</evidence>
<gene>
    <name evidence="2" type="primary">LOC106740596</name>
</gene>
<dbReference type="AlphaFoldDB" id="A0A6P3WMK1"/>
<dbReference type="Proteomes" id="UP000515204">
    <property type="component" value="Unplaced"/>
</dbReference>
<dbReference type="PANTHER" id="PTHR21615:SF2">
    <property type="entry name" value="CYCLIN N-TERMINAL DOMAIN-CONTAINING PROTEIN 1"/>
    <property type="match status" value="1"/>
</dbReference>
<dbReference type="GO" id="GO:0007131">
    <property type="term" value="P:reciprocal meiotic recombination"/>
    <property type="evidence" value="ECO:0007669"/>
    <property type="project" value="TreeGrafter"/>
</dbReference>
<accession>A0A6P3WMK1</accession>
<reference evidence="2" key="1">
    <citation type="submission" date="2025-08" db="UniProtKB">
        <authorList>
            <consortium name="RefSeq"/>
        </authorList>
    </citation>
    <scope>IDENTIFICATION</scope>
</reference>
<proteinExistence type="predicted"/>
<dbReference type="GeneID" id="106740596"/>
<dbReference type="PANTHER" id="PTHR21615">
    <property type="entry name" value="CYCLIN N-TERMINAL DOMAIN-CONTAINING PROTEIN 1"/>
    <property type="match status" value="1"/>
</dbReference>
<dbReference type="Gene3D" id="1.10.472.10">
    <property type="entry name" value="Cyclin-like"/>
    <property type="match status" value="1"/>
</dbReference>
<dbReference type="KEGG" id="dqu:106740596"/>
<keyword evidence="1" id="KW-1185">Reference proteome</keyword>
<dbReference type="GO" id="GO:0035861">
    <property type="term" value="C:site of double-strand break"/>
    <property type="evidence" value="ECO:0007669"/>
    <property type="project" value="TreeGrafter"/>
</dbReference>
<dbReference type="SUPFAM" id="SSF47954">
    <property type="entry name" value="Cyclin-like"/>
    <property type="match status" value="1"/>
</dbReference>
<dbReference type="InterPro" id="IPR036915">
    <property type="entry name" value="Cyclin-like_sf"/>
</dbReference>
<dbReference type="RefSeq" id="XP_014467271.1">
    <property type="nucleotide sequence ID" value="XM_014611785.1"/>
</dbReference>
<name>A0A6P3WMK1_DINQU</name>
<evidence type="ECO:0000313" key="2">
    <source>
        <dbReference type="RefSeq" id="XP_014467271.1"/>
    </source>
</evidence>
<organism evidence="1 2">
    <name type="scientific">Dinoponera quadriceps</name>
    <name type="common">South American ant</name>
    <dbReference type="NCBI Taxonomy" id="609295"/>
    <lineage>
        <taxon>Eukaryota</taxon>
        <taxon>Metazoa</taxon>
        <taxon>Ecdysozoa</taxon>
        <taxon>Arthropoda</taxon>
        <taxon>Hexapoda</taxon>
        <taxon>Insecta</taxon>
        <taxon>Pterygota</taxon>
        <taxon>Neoptera</taxon>
        <taxon>Endopterygota</taxon>
        <taxon>Hymenoptera</taxon>
        <taxon>Apocrita</taxon>
        <taxon>Aculeata</taxon>
        <taxon>Formicoidea</taxon>
        <taxon>Formicidae</taxon>
        <taxon>Ponerinae</taxon>
        <taxon>Ponerini</taxon>
        <taxon>Dinoponera</taxon>
    </lineage>
</organism>
<protein>
    <submittedName>
        <fullName evidence="2">Uncharacterized protein LOC106740596</fullName>
    </submittedName>
</protein>